<accession>A0ABP3DCG6</accession>
<dbReference type="SUPFAM" id="SSF54593">
    <property type="entry name" value="Glyoxalase/Bleomycin resistance protein/Dihydroxybiphenyl dioxygenase"/>
    <property type="match status" value="1"/>
</dbReference>
<dbReference type="InterPro" id="IPR029068">
    <property type="entry name" value="Glyas_Bleomycin-R_OHBP_Dase"/>
</dbReference>
<proteinExistence type="predicted"/>
<dbReference type="Gene3D" id="3.10.180.10">
    <property type="entry name" value="2,3-Dihydroxybiphenyl 1,2-Dioxygenase, domain 1"/>
    <property type="match status" value="1"/>
</dbReference>
<dbReference type="Proteomes" id="UP001500967">
    <property type="component" value="Unassembled WGS sequence"/>
</dbReference>
<keyword evidence="2" id="KW-1185">Reference proteome</keyword>
<dbReference type="EMBL" id="BAAAGX010000006">
    <property type="protein sequence ID" value="GAA0228939.1"/>
    <property type="molecule type" value="Genomic_DNA"/>
</dbReference>
<evidence type="ECO:0000313" key="1">
    <source>
        <dbReference type="EMBL" id="GAA0228939.1"/>
    </source>
</evidence>
<organism evidence="1 2">
    <name type="scientific">Cryptosporangium japonicum</name>
    <dbReference type="NCBI Taxonomy" id="80872"/>
    <lineage>
        <taxon>Bacteria</taxon>
        <taxon>Bacillati</taxon>
        <taxon>Actinomycetota</taxon>
        <taxon>Actinomycetes</taxon>
        <taxon>Cryptosporangiales</taxon>
        <taxon>Cryptosporangiaceae</taxon>
        <taxon>Cryptosporangium</taxon>
    </lineage>
</organism>
<sequence>MADEVTVPLLPCSSIDDVEAFYLVLGFRTTYKQRKPNPHVVVERDAIGLHFFELPGFDPAQSYGSCLVVTSDVAGLHRAFAAGMRAAYGRVLVSGIPRMTRPRARKNADGVTGFSVVDPGGNWIRVVNREAGSDAAVGPMRTALANAVVQADSRGRAEQGARILDTALKRPDAADDPVALIEVLVYRAELATVLGDGATADDLLRRVRDVVLTPEQRDSAADALENAADLVQPGSSPSASGG</sequence>
<gene>
    <name evidence="1" type="ORF">GCM10009539_12940</name>
</gene>
<name>A0ABP3DCG6_9ACTN</name>
<protein>
    <recommendedName>
        <fullName evidence="3">VOC family protein</fullName>
    </recommendedName>
</protein>
<reference evidence="2" key="1">
    <citation type="journal article" date="2019" name="Int. J. Syst. Evol. Microbiol.">
        <title>The Global Catalogue of Microorganisms (GCM) 10K type strain sequencing project: providing services to taxonomists for standard genome sequencing and annotation.</title>
        <authorList>
            <consortium name="The Broad Institute Genomics Platform"/>
            <consortium name="The Broad Institute Genome Sequencing Center for Infectious Disease"/>
            <person name="Wu L."/>
            <person name="Ma J."/>
        </authorList>
    </citation>
    <scope>NUCLEOTIDE SEQUENCE [LARGE SCALE GENOMIC DNA]</scope>
    <source>
        <strain evidence="2">JCM 10425</strain>
    </source>
</reference>
<evidence type="ECO:0008006" key="3">
    <source>
        <dbReference type="Google" id="ProtNLM"/>
    </source>
</evidence>
<dbReference type="RefSeq" id="WP_344647798.1">
    <property type="nucleotide sequence ID" value="NZ_BAAAGX010000006.1"/>
</dbReference>
<comment type="caution">
    <text evidence="1">The sequence shown here is derived from an EMBL/GenBank/DDBJ whole genome shotgun (WGS) entry which is preliminary data.</text>
</comment>
<evidence type="ECO:0000313" key="2">
    <source>
        <dbReference type="Proteomes" id="UP001500967"/>
    </source>
</evidence>